<gene>
    <name evidence="2" type="ORF">NIES267_26960</name>
</gene>
<name>A0A1Z4LPQ1_9CYAN</name>
<dbReference type="InterPro" id="IPR012296">
    <property type="entry name" value="Nuclease_put_TT1808"/>
</dbReference>
<dbReference type="Pfam" id="PF05685">
    <property type="entry name" value="Uma2"/>
    <property type="match status" value="1"/>
</dbReference>
<protein>
    <recommendedName>
        <fullName evidence="1">Putative restriction endonuclease domain-containing protein</fullName>
    </recommendedName>
</protein>
<evidence type="ECO:0000259" key="1">
    <source>
        <dbReference type="Pfam" id="PF05685"/>
    </source>
</evidence>
<dbReference type="PANTHER" id="PTHR34107:SF5">
    <property type="entry name" value="SLL1355 PROTEIN"/>
    <property type="match status" value="1"/>
</dbReference>
<dbReference type="InterPro" id="IPR011335">
    <property type="entry name" value="Restrct_endonuc-II-like"/>
</dbReference>
<dbReference type="CDD" id="cd06260">
    <property type="entry name" value="DUF820-like"/>
    <property type="match status" value="1"/>
</dbReference>
<evidence type="ECO:0000313" key="3">
    <source>
        <dbReference type="Proteomes" id="UP000218418"/>
    </source>
</evidence>
<dbReference type="SUPFAM" id="SSF52980">
    <property type="entry name" value="Restriction endonuclease-like"/>
    <property type="match status" value="1"/>
</dbReference>
<sequence length="188" mass="21186">MSLTTSQKLNLEEFLKLPETKPVSEYINGEIIQKPMPKGRHSRLQGKLCTAINQVVEDKKIAYAFPELRCTFGGRSIVPDIAVFKWDNIAFTADGNVPDNFENPPDWTIEILSPDQKPNKVIGNILYCLEHGTRLGWFLDPDDSSILVFEPGKQPVLFQGEDVLLVLPEIELSLTPNQVFDWLKMSSG</sequence>
<keyword evidence="3" id="KW-1185">Reference proteome</keyword>
<dbReference type="Proteomes" id="UP000218418">
    <property type="component" value="Chromosome"/>
</dbReference>
<dbReference type="InterPro" id="IPR008538">
    <property type="entry name" value="Uma2"/>
</dbReference>
<accession>A0A1Z4LPQ1</accession>
<dbReference type="Gene3D" id="3.90.1570.10">
    <property type="entry name" value="tt1808, chain A"/>
    <property type="match status" value="1"/>
</dbReference>
<feature type="domain" description="Putative restriction endonuclease" evidence="1">
    <location>
        <begin position="11"/>
        <end position="173"/>
    </location>
</feature>
<organism evidence="2 3">
    <name type="scientific">Calothrix parasitica NIES-267</name>
    <dbReference type="NCBI Taxonomy" id="1973488"/>
    <lineage>
        <taxon>Bacteria</taxon>
        <taxon>Bacillati</taxon>
        <taxon>Cyanobacteriota</taxon>
        <taxon>Cyanophyceae</taxon>
        <taxon>Nostocales</taxon>
        <taxon>Calotrichaceae</taxon>
        <taxon>Calothrix</taxon>
    </lineage>
</organism>
<evidence type="ECO:0000313" key="2">
    <source>
        <dbReference type="EMBL" id="BAY83209.1"/>
    </source>
</evidence>
<reference evidence="2 3" key="1">
    <citation type="submission" date="2017-06" db="EMBL/GenBank/DDBJ databases">
        <title>Genome sequencing of cyanobaciteial culture collection at National Institute for Environmental Studies (NIES).</title>
        <authorList>
            <person name="Hirose Y."/>
            <person name="Shimura Y."/>
            <person name="Fujisawa T."/>
            <person name="Nakamura Y."/>
            <person name="Kawachi M."/>
        </authorList>
    </citation>
    <scope>NUCLEOTIDE SEQUENCE [LARGE SCALE GENOMIC DNA]</scope>
    <source>
        <strain evidence="2 3">NIES-267</strain>
    </source>
</reference>
<dbReference type="AlphaFoldDB" id="A0A1Z4LPQ1"/>
<dbReference type="PANTHER" id="PTHR34107">
    <property type="entry name" value="SLL0198 PROTEIN-RELATED"/>
    <property type="match status" value="1"/>
</dbReference>
<proteinExistence type="predicted"/>
<dbReference type="OrthoDB" id="461333at2"/>
<dbReference type="EMBL" id="AP018227">
    <property type="protein sequence ID" value="BAY83209.1"/>
    <property type="molecule type" value="Genomic_DNA"/>
</dbReference>